<name>A0A317QBN4_9GAMM</name>
<proteinExistence type="predicted"/>
<evidence type="ECO:0000313" key="3">
    <source>
        <dbReference type="EMBL" id="PWW14506.1"/>
    </source>
</evidence>
<sequence length="158" mass="17714">MKKLLIISLVFGCFYSQPLVAQTTAQANATEQVQQEVQEAIETFLYGASVNDSAAHRAFWSEQLTYTSSSGTRFGWPELAQGFSEAPPLAESEVTAWYTGENFEFKRFGDAILVNFTLVLTPVNSTEPTQRFYNTGVLQKQHGQWRAVNWNATKAMTE</sequence>
<evidence type="ECO:0000259" key="2">
    <source>
        <dbReference type="Pfam" id="PF14534"/>
    </source>
</evidence>
<dbReference type="SUPFAM" id="SSF54427">
    <property type="entry name" value="NTF2-like"/>
    <property type="match status" value="1"/>
</dbReference>
<comment type="caution">
    <text evidence="3">The sequence shown here is derived from an EMBL/GenBank/DDBJ whole genome shotgun (WGS) entry which is preliminary data.</text>
</comment>
<protein>
    <submittedName>
        <fullName evidence="3">Uncharacterized protein DUF4440</fullName>
    </submittedName>
</protein>
<dbReference type="RefSeq" id="WP_110075396.1">
    <property type="nucleotide sequence ID" value="NZ_QGTT01000003.1"/>
</dbReference>
<keyword evidence="4" id="KW-1185">Reference proteome</keyword>
<feature type="signal peptide" evidence="1">
    <location>
        <begin position="1"/>
        <end position="21"/>
    </location>
</feature>
<dbReference type="Pfam" id="PF14534">
    <property type="entry name" value="DUF4440"/>
    <property type="match status" value="1"/>
</dbReference>
<dbReference type="Proteomes" id="UP000246964">
    <property type="component" value="Unassembled WGS sequence"/>
</dbReference>
<dbReference type="OrthoDB" id="5768302at2"/>
<keyword evidence="1" id="KW-0732">Signal</keyword>
<dbReference type="InterPro" id="IPR027843">
    <property type="entry name" value="DUF4440"/>
</dbReference>
<dbReference type="AlphaFoldDB" id="A0A317QBN4"/>
<gene>
    <name evidence="3" type="ORF">DET45_103198</name>
</gene>
<dbReference type="EMBL" id="QGTT01000003">
    <property type="protein sequence ID" value="PWW14506.1"/>
    <property type="molecule type" value="Genomic_DNA"/>
</dbReference>
<dbReference type="Gene3D" id="3.10.450.50">
    <property type="match status" value="1"/>
</dbReference>
<evidence type="ECO:0000313" key="4">
    <source>
        <dbReference type="Proteomes" id="UP000246964"/>
    </source>
</evidence>
<reference evidence="3 4" key="1">
    <citation type="submission" date="2018-05" db="EMBL/GenBank/DDBJ databases">
        <title>Freshwater and sediment microbial communities from various areas in North America, analyzing microbe dynamics in response to fracking.</title>
        <authorList>
            <person name="Lamendella R."/>
        </authorList>
    </citation>
    <scope>NUCLEOTIDE SEQUENCE [LARGE SCALE GENOMIC DNA]</scope>
    <source>
        <strain evidence="3 4">125B1</strain>
    </source>
</reference>
<feature type="domain" description="DUF4440" evidence="2">
    <location>
        <begin position="39"/>
        <end position="146"/>
    </location>
</feature>
<dbReference type="InterPro" id="IPR032710">
    <property type="entry name" value="NTF2-like_dom_sf"/>
</dbReference>
<evidence type="ECO:0000256" key="1">
    <source>
        <dbReference type="SAM" id="SignalP"/>
    </source>
</evidence>
<feature type="chain" id="PRO_5016468364" evidence="1">
    <location>
        <begin position="22"/>
        <end position="158"/>
    </location>
</feature>
<organism evidence="3 4">
    <name type="scientific">Pseudidiomarina maritima</name>
    <dbReference type="NCBI Taxonomy" id="519453"/>
    <lineage>
        <taxon>Bacteria</taxon>
        <taxon>Pseudomonadati</taxon>
        <taxon>Pseudomonadota</taxon>
        <taxon>Gammaproteobacteria</taxon>
        <taxon>Alteromonadales</taxon>
        <taxon>Idiomarinaceae</taxon>
        <taxon>Pseudidiomarina</taxon>
    </lineage>
</organism>
<accession>A0A317QBN4</accession>